<evidence type="ECO:0000256" key="1">
    <source>
        <dbReference type="SAM" id="MobiDB-lite"/>
    </source>
</evidence>
<feature type="region of interest" description="Disordered" evidence="1">
    <location>
        <begin position="143"/>
        <end position="219"/>
    </location>
</feature>
<reference evidence="2 3" key="1">
    <citation type="submission" date="2024-02" db="EMBL/GenBank/DDBJ databases">
        <title>de novo genome assembly of Solanum bulbocastanum strain 11H21.</title>
        <authorList>
            <person name="Hosaka A.J."/>
        </authorList>
    </citation>
    <scope>NUCLEOTIDE SEQUENCE [LARGE SCALE GENOMIC DNA]</scope>
    <source>
        <tissue evidence="2">Young leaves</tissue>
    </source>
</reference>
<accession>A0AAN8T9A2</accession>
<organism evidence="2 3">
    <name type="scientific">Solanum bulbocastanum</name>
    <name type="common">Wild potato</name>
    <dbReference type="NCBI Taxonomy" id="147425"/>
    <lineage>
        <taxon>Eukaryota</taxon>
        <taxon>Viridiplantae</taxon>
        <taxon>Streptophyta</taxon>
        <taxon>Embryophyta</taxon>
        <taxon>Tracheophyta</taxon>
        <taxon>Spermatophyta</taxon>
        <taxon>Magnoliopsida</taxon>
        <taxon>eudicotyledons</taxon>
        <taxon>Gunneridae</taxon>
        <taxon>Pentapetalae</taxon>
        <taxon>asterids</taxon>
        <taxon>lamiids</taxon>
        <taxon>Solanales</taxon>
        <taxon>Solanaceae</taxon>
        <taxon>Solanoideae</taxon>
        <taxon>Solaneae</taxon>
        <taxon>Solanum</taxon>
    </lineage>
</organism>
<dbReference type="EMBL" id="JBANQN010000009">
    <property type="protein sequence ID" value="KAK6780248.1"/>
    <property type="molecule type" value="Genomic_DNA"/>
</dbReference>
<feature type="region of interest" description="Disordered" evidence="1">
    <location>
        <begin position="272"/>
        <end position="296"/>
    </location>
</feature>
<evidence type="ECO:0000313" key="2">
    <source>
        <dbReference type="EMBL" id="KAK6780248.1"/>
    </source>
</evidence>
<comment type="caution">
    <text evidence="2">The sequence shown here is derived from an EMBL/GenBank/DDBJ whole genome shotgun (WGS) entry which is preliminary data.</text>
</comment>
<name>A0AAN8T9A2_SOLBU</name>
<keyword evidence="3" id="KW-1185">Reference proteome</keyword>
<feature type="compositionally biased region" description="Basic residues" evidence="1">
    <location>
        <begin position="281"/>
        <end position="296"/>
    </location>
</feature>
<evidence type="ECO:0000313" key="3">
    <source>
        <dbReference type="Proteomes" id="UP001371456"/>
    </source>
</evidence>
<proteinExistence type="predicted"/>
<sequence length="296" mass="33785">MIGCPFVLLISQDGKGPGFRVKTLKPNHNCEDAFKNLKACNSTLAQYFKSKLQNNPQYKLKDMRKDWKFLRSLHNKIEAYANELRLSNPGSDIVINLSKDALEQEHVMYPPNLVKSMGRTKTKRTREKDATIKRVGEWAHSRKGTKITCREQGATLKKKRGRTEEEPEEEVDVNSSAPNPTQDEKFMPTPGLSQQQYEPFGPSREPKSGPDIRPQLISENGTKLKMRIHQQRETRNRVISFRGDHAGISEPTDLSYSPTKLTWKGKEIVTGNQLEKERQKKVGKLKTRKANGKSQI</sequence>
<dbReference type="AlphaFoldDB" id="A0AAN8T9A2"/>
<protein>
    <submittedName>
        <fullName evidence="2">Uncharacterized protein</fullName>
    </submittedName>
</protein>
<gene>
    <name evidence="2" type="ORF">RDI58_022432</name>
</gene>
<dbReference type="Proteomes" id="UP001371456">
    <property type="component" value="Unassembled WGS sequence"/>
</dbReference>